<name>A0A0U5LU18_9GAMM</name>
<feature type="region of interest" description="Disordered" evidence="6">
    <location>
        <begin position="2441"/>
        <end position="2466"/>
    </location>
</feature>
<geneLocation type="plasmid" evidence="9">
    <name>pEM01</name>
</geneLocation>
<feature type="region of interest" description="Disordered" evidence="6">
    <location>
        <begin position="2705"/>
        <end position="2728"/>
    </location>
</feature>
<organism evidence="8 9">
    <name type="scientific">Duffyella gerundensis</name>
    <dbReference type="NCBI Taxonomy" id="1619313"/>
    <lineage>
        <taxon>Bacteria</taxon>
        <taxon>Pseudomonadati</taxon>
        <taxon>Pseudomonadota</taxon>
        <taxon>Gammaproteobacteria</taxon>
        <taxon>Enterobacterales</taxon>
        <taxon>Erwiniaceae</taxon>
        <taxon>Duffyella</taxon>
    </lineage>
</organism>
<evidence type="ECO:0000313" key="9">
    <source>
        <dbReference type="Proteomes" id="UP000059419"/>
    </source>
</evidence>
<dbReference type="EMBL" id="LN907828">
    <property type="protein sequence ID" value="CUU25932.1"/>
    <property type="molecule type" value="Genomic_DNA"/>
</dbReference>
<sequence length="3438" mass="354280">MNKLCYRIIFSRVRGMLMVVPDIARSGYSRVARRRQRAPRSEMQLRLSPLSFSLWLATGVVSLPAQANIVADNNAPGNQQPTVMATANGLPQINIQAPNDQGVSRNQYSQLDVDGRGAILNNSHQNSSTQLGGMVAANPWLSKREASVILNEVNSRNPSQLNGFIEVAGKRAAVVIANPSGITCNGCGFINASRNTLTTGQAMIENGQLKGFDVNGGRINIEGKGLKDSDADYTQIIAQSVAVNAKVHARELNVVTGKNQVSAEGAVSTVKAGDDAGRPAFALDVAAIGGMYAHKITLTGTEKGVGVRNAGELGASAGELHLSVDGRLENSGTLQSQAGLQVASSGDQNNSGKILSQQGITLSSDGTLRNSGLIGAGSDATLTAQDIQSNSESTLAAGVDQNGTLSQPGNLQLTSRGELKAQGKNLARNQLLARGSRVDMAGSQTAAETIALTSTQGDISTAGATVAGTTVRLQAATQLNNDDGKLSAGNLNVTAQDVSNHRGLLRQQNRETLTLNTGSLRNSQGTIVNEGDTRLQAQYIDNRSGLIAGNGHDLTLETGQLDNQSGTVQLAGDGALTLNASQLNGNQGNVLSTGALDLQGDRLDLSQGHTQAQALTLKAGALNHQQGLLSQRGAGEMALSVSGAADNRGGQIESGGDAHLTAGSLDNSGGTLLAANTGDLQLQVEGALNNTQGALLAGQNLQLSGARLDNQQGRIAAIGGEASLATVQDIDNTQGHIEAAQQLTTHSHGLDNHNGIVLGRAIAVDTQQGGLNNASGNLAAQTTLMLSAGRADNTAGLMQSGVDVTIDTHGQALINRDSGKAGILSGGSLTINSGDIANQNGVIAAAAAAVTSGALVNTDGKILSDRMLSLNTGALDNQRGLLQSGESLSLDTHGAGLNNRDSGAHGGIVARGDLQLATGQVEGANGVIQGKNVDIDTHRQTFDQQGGQLSAQGRVQLDSGTLNNRAGLIQSGGDAQLNTHGGTLLNQQSRQSGGVIAGGNLVLHSGDIDNSSGALVSAGDSQLTSGALTNIDGIVAADKVLTLVTGDANNQRGLLQAGEALSLDTQGASLNNSDSGKTGGIIAGGDLLLSTGQISGSNGVILGQNVTLDTHQQAFDHQQGQLGARGDLQLDSGALNNRAGRIESGGDLLLNTHGNQLINRESGTRGGLFSAGTLTLDSGAVDNQYGFMTGHRGAQVTAGGLDNRAGTLTGGTGALNLTSGELQNQGGLLQAGSDLTLDTRGRRPNSSLFRSRIALQQPDVHGADINNQAGVIAAGNQVTLTGGELNNIQGQVAGNGGLTFNGQAVNNNDGKLQSAGDVTIDTAGQTLSNQRGLIAGSGTTRIDSGALDNQLGQIQGGNDLTLHLGQNALQNQHGKLFAANTMTLTAGQLINSGGQVQSVGTGTLLLTQQLDNSGGLIQGGQGLTITTPRLINHDTRQNGTGIEAGALTVETDSLDNAQGALRANARLALTVRQALDNVNGLISSADTLTINDGAQGRSLAINNQQGTLIADKDAEIAAATLSGDGQILSQGNLGITLAGGFYNQAEVKANGNLRLTAGGDVTNDGQIAAQQALFLTAHNVNNQAGGEISAGETHVSVADTLNNRGLIDGGLTHLVAGVLDNVGTGRIFGDHIAIAATVLNNLTENGKAAVIAARERLDVAADTINNRDHALIYSAGDLQFGRQLDARYQATGQGRQLNNDGATIEADRDAVIAFSEVNNTNRHLTTATVTTENAQHHEALLKGHTDRFDWKEVDTSHKNKYGVHSAKMPDGTSGSEFYEYTYQRVVKETQIKSTDPGKILSGGNMTFNADRLNNRDSQIVAGAVLRGQIGELNNEATKGTRVTTDNGKSVRWYSKKKKKKLGGTKTSQGKSSSNYRPAAVTETIDLQALSWQANAAPQGNGYQPGNRQQQGVTAQADRANAVAGQAAATAVVLNAVDGTPLLPAGQRFDSALTLDKLGSIKDRPLLLPAGQQFALTLPATVVAGQTITPVIRAVSPDIRLPDNSLFQLQPASDSRYLIETDPRFVNQKQWLGSDYMQNALTSNDSHTLKRLGDGFYEQRLVRDQLIQLTGGRYLSGYSSDEDQYRGLMNNGVAFGKAYQLELGVALTPAQMALLTSDIVWLVNQTITLPDGTQQTVLVPQVYAKLKEGDLTGDGALLGGGSVALNAQRDITNSGTIRGRDVTQLTAQSLTNSGYISGNAVSLTARQDITNLGGTISGDRQVSLLAGRDITSQSTLRGDGTDRWVDRPAGIYVQTPDGVLTLSALNNITLAASDLSNAGENSTTRIEAGRDLTLGTVITRHSENESWGSDNYRQLSQQTDVGSRITTGGALQLSAGQDIIAHAADVTAGGALTARAGRDISLNAGNSSSDLVEHSKQSSKGMMSASSLETHDELHQRQAISTTLSGDSVQMQAGRDIAVTGSNVAGTQDVALTAGRNLAITTAEESEQESHQREEKKSGLMGTGDIGFTVGQAMQKSSTDASGASSKGSTVGSSDGNVILSAGDQLNVHGSDLIARKDLTLSGSDVTLSAAENSHTALTKTEQKQSGFTLALSGTVGAAINTAVQTAKTADASGDSRMKALQGTKAALSASQAAQAAEMDGVQTDAANARNAAAGLKPGDDGYEKGSTGSIGVSLSYGSQSSKSETRSESRQAQGNTLSAGGDLSITATGAQPGSRGDIRVQGSQLQAGGDMALAAKNDISLLSAQNSERTDSKNSSKGGSVGVGLTAGSGGTGISVSASVNAAKGSENGNGLTHTETTLEAGHGLSLSAGRDTTLQGAQVRGESVTVDTGRNLTLTSEQDSDRYDSKQQSASAGGSFTFGSMTGSASVNLSRDKIHSNWQSVNEQTGIFAGRGGFDVTVGEHTQLNGAVIGSTGAADKNRLETGTLGFSNIENHADYKAEHQSVGMSTGGSIGSQFAGNMANGLLAGMNSSGSASSTTKAAVSEGTLVIRDGANQTQNVADLSRDAAGANPGLDKIFDREKEQRRMETVQQLAEIGSQVADIARTQGEIAATKAATGKMKEISPKQKQVAEAEWRKANPGREPTQADITGQVYQTLYNRAMLDSKMGTGGPVQQGIQAATAAVQGLAGGNMAQALTGAAAPYLAEIIHQQTITYGPDGKEVVNVEANLIAHAVVGAVTSYAAGNPALAGASGAAMGEFIAQQMYPGVKREDLSEEQRQTISALGTLAAGLAGGVAGDSAGSAVAGAQAGKNAVENNALGDGWNNILPSGAIDYGQSVQSYAQYAQDKNLPPEQVQADLARMVKGDLPESANIIKAILENNPGSDTVMAVLTAKEAKDYALALLTSIPAEKALSLVGKAAKVIDNKILISAAEKISTAKPGKQSAVPRDLNEQIVLKQVQENPAAGEKLIGMNNDPRFPASAGFQKMQVVQKNAKGESITVHYQYNFTTGKAYDMKIDTPQRVSSNPADVIENIKGQVK</sequence>
<evidence type="ECO:0000259" key="7">
    <source>
        <dbReference type="SMART" id="SM00912"/>
    </source>
</evidence>
<evidence type="ECO:0000256" key="1">
    <source>
        <dbReference type="ARBA" id="ARBA00004219"/>
    </source>
</evidence>
<dbReference type="InterPro" id="IPR008638">
    <property type="entry name" value="FhaB/CdiA-like_TPS"/>
</dbReference>
<evidence type="ECO:0000313" key="8">
    <source>
        <dbReference type="EMBL" id="CUU25932.1"/>
    </source>
</evidence>
<dbReference type="InterPro" id="IPR011050">
    <property type="entry name" value="Pectin_lyase_fold/virulence"/>
</dbReference>
<feature type="compositionally biased region" description="Gly residues" evidence="6">
    <location>
        <begin position="2719"/>
        <end position="2728"/>
    </location>
</feature>
<dbReference type="InterPro" id="IPR010069">
    <property type="entry name" value="CdiA_FHA1_rpt"/>
</dbReference>
<dbReference type="Pfam" id="PF04829">
    <property type="entry name" value="PT-VENN"/>
    <property type="match status" value="1"/>
</dbReference>
<accession>A0A0U5LU18</accession>
<dbReference type="NCBIfam" id="TIGR01901">
    <property type="entry name" value="adhes_NPXG"/>
    <property type="match status" value="1"/>
</dbReference>
<dbReference type="Pfam" id="PF13018">
    <property type="entry name" value="ESPR"/>
    <property type="match status" value="1"/>
</dbReference>
<evidence type="ECO:0000256" key="4">
    <source>
        <dbReference type="ARBA" id="ARBA00023026"/>
    </source>
</evidence>
<feature type="region of interest" description="Disordered" evidence="6">
    <location>
        <begin position="2633"/>
        <end position="2678"/>
    </location>
</feature>
<dbReference type="Pfam" id="PF13332">
    <property type="entry name" value="Fil_haemagg_2"/>
    <property type="match status" value="3"/>
</dbReference>
<feature type="compositionally biased region" description="Basic and acidic residues" evidence="6">
    <location>
        <begin position="2447"/>
        <end position="2457"/>
    </location>
</feature>
<reference evidence="9" key="1">
    <citation type="submission" date="2015-11" db="EMBL/GenBank/DDBJ databases">
        <authorList>
            <person name="Blom J."/>
        </authorList>
    </citation>
    <scope>NUCLEOTIDE SEQUENCE [LARGE SCALE GENOMIC DNA]</scope>
    <source>
        <plasmid evidence="9">pEM01</plasmid>
    </source>
</reference>
<dbReference type="InterPro" id="IPR024973">
    <property type="entry name" value="ESPR"/>
</dbReference>
<dbReference type="Proteomes" id="UP000059419">
    <property type="component" value="Plasmid pEM01"/>
</dbReference>
<dbReference type="Pfam" id="PF05860">
    <property type="entry name" value="TPS"/>
    <property type="match status" value="1"/>
</dbReference>
<evidence type="ECO:0000256" key="6">
    <source>
        <dbReference type="SAM" id="MobiDB-lite"/>
    </source>
</evidence>
<dbReference type="InterPro" id="IPR008619">
    <property type="entry name" value="Filamentous_hemagglutn_rpt"/>
</dbReference>
<keyword evidence="9" id="KW-1185">Reference proteome</keyword>
<dbReference type="InterPro" id="IPR006914">
    <property type="entry name" value="VENN_dom"/>
</dbReference>
<gene>
    <name evidence="8" type="ORF">EM595_p0232</name>
</gene>
<dbReference type="GO" id="GO:0090729">
    <property type="term" value="F:toxin activity"/>
    <property type="evidence" value="ECO:0007669"/>
    <property type="project" value="UniProtKB-KW"/>
</dbReference>
<feature type="region of interest" description="Disordered" evidence="6">
    <location>
        <begin position="1839"/>
        <end position="1877"/>
    </location>
</feature>
<evidence type="ECO:0000256" key="2">
    <source>
        <dbReference type="ARBA" id="ARBA00022656"/>
    </source>
</evidence>
<feature type="compositionally biased region" description="Polar residues" evidence="6">
    <location>
        <begin position="2786"/>
        <end position="2798"/>
    </location>
</feature>
<evidence type="ECO:0000256" key="3">
    <source>
        <dbReference type="ARBA" id="ARBA00022913"/>
    </source>
</evidence>
<feature type="compositionally biased region" description="Low complexity" evidence="6">
    <location>
        <begin position="1863"/>
        <end position="1873"/>
    </location>
</feature>
<evidence type="ECO:0000256" key="5">
    <source>
        <dbReference type="ARBA" id="ARBA00024043"/>
    </source>
</evidence>
<protein>
    <submittedName>
        <fullName evidence="8">Filamentous hemagglutinin family outer membrane protein</fullName>
    </submittedName>
</protein>
<dbReference type="SMART" id="SM00912">
    <property type="entry name" value="Haemagg_act"/>
    <property type="match status" value="1"/>
</dbReference>
<dbReference type="NCBIfam" id="TIGR01731">
    <property type="entry name" value="fil_hemag_20aa"/>
    <property type="match status" value="33"/>
</dbReference>
<dbReference type="Pfam" id="PF05594">
    <property type="entry name" value="Fil_haemagg"/>
    <property type="match status" value="14"/>
</dbReference>
<comment type="subcellular location">
    <subcellularLocation>
        <location evidence="1">Target cell</location>
        <location evidence="1">Target cell cytoplasm</location>
    </subcellularLocation>
</comment>
<feature type="region of interest" description="Disordered" evidence="6">
    <location>
        <begin position="2774"/>
        <end position="2818"/>
    </location>
</feature>
<keyword evidence="4" id="KW-0843">Virulence</keyword>
<dbReference type="InterPro" id="IPR025157">
    <property type="entry name" value="Hemagglutinin_rpt"/>
</dbReference>
<dbReference type="Gene3D" id="2.160.20.10">
    <property type="entry name" value="Single-stranded right-handed beta-helix, Pectin lyase-like"/>
    <property type="match status" value="1"/>
</dbReference>
<keyword evidence="2" id="KW-0800">Toxin</keyword>
<dbReference type="SUPFAM" id="SSF51126">
    <property type="entry name" value="Pectin lyase-like"/>
    <property type="match status" value="1"/>
</dbReference>
<proteinExistence type="inferred from homology"/>
<comment type="similarity">
    <text evidence="5">In the N-terminal section; belongs to the CdiA toxin family.</text>
</comment>
<dbReference type="RefSeq" id="WP_067436161.1">
    <property type="nucleotide sequence ID" value="NZ_LN907828.1"/>
</dbReference>
<keyword evidence="3" id="KW-1266">Target cell cytoplasm</keyword>
<dbReference type="PATRIC" id="fig|1619313.3.peg.3839"/>
<dbReference type="InterPro" id="IPR012334">
    <property type="entry name" value="Pectin_lyas_fold"/>
</dbReference>
<dbReference type="KEGG" id="ege:EM595_p0232"/>
<feature type="domain" description="Filamentous haemagglutinin FhaB/tRNA nuclease CdiA-like TPS" evidence="7">
    <location>
        <begin position="87"/>
        <end position="207"/>
    </location>
</feature>
<dbReference type="OrthoDB" id="2664633at2"/>
<feature type="compositionally biased region" description="Basic residues" evidence="6">
    <location>
        <begin position="1853"/>
        <end position="1862"/>
    </location>
</feature>
<dbReference type="GO" id="GO:0003824">
    <property type="term" value="F:catalytic activity"/>
    <property type="evidence" value="ECO:0007669"/>
    <property type="project" value="UniProtKB-ARBA"/>
</dbReference>